<name>A0A0M0LKK0_9BACL</name>
<dbReference type="AlphaFoldDB" id="A0A0M0LKK0"/>
<feature type="domain" description="N-acetyltransferase" evidence="1">
    <location>
        <begin position="18"/>
        <end position="152"/>
    </location>
</feature>
<dbReference type="PANTHER" id="PTHR43259">
    <property type="entry name" value="SPT10P"/>
    <property type="match status" value="1"/>
</dbReference>
<comment type="caution">
    <text evidence="2">The sequence shown here is derived from an EMBL/GenBank/DDBJ whole genome shotgun (WGS) entry which is preliminary data.</text>
</comment>
<dbReference type="InterPro" id="IPR016181">
    <property type="entry name" value="Acyl_CoA_acyltransferase"/>
</dbReference>
<dbReference type="RefSeq" id="WP_053415571.1">
    <property type="nucleotide sequence ID" value="NZ_LILB01000001.1"/>
</dbReference>
<evidence type="ECO:0000313" key="2">
    <source>
        <dbReference type="EMBL" id="KOO51432.1"/>
    </source>
</evidence>
<dbReference type="CDD" id="cd04301">
    <property type="entry name" value="NAT_SF"/>
    <property type="match status" value="1"/>
</dbReference>
<dbReference type="PROSITE" id="PS51186">
    <property type="entry name" value="GNAT"/>
    <property type="match status" value="1"/>
</dbReference>
<evidence type="ECO:0000259" key="1">
    <source>
        <dbReference type="PROSITE" id="PS51186"/>
    </source>
</evidence>
<evidence type="ECO:0000313" key="3">
    <source>
        <dbReference type="Proteomes" id="UP000036867"/>
    </source>
</evidence>
<dbReference type="GO" id="GO:0016747">
    <property type="term" value="F:acyltransferase activity, transferring groups other than amino-acyl groups"/>
    <property type="evidence" value="ECO:0007669"/>
    <property type="project" value="InterPro"/>
</dbReference>
<dbReference type="SUPFAM" id="SSF55729">
    <property type="entry name" value="Acyl-CoA N-acyltransferases (Nat)"/>
    <property type="match status" value="1"/>
</dbReference>
<dbReference type="InterPro" id="IPR052829">
    <property type="entry name" value="N-acetyltransferase_domain"/>
</dbReference>
<proteinExistence type="predicted"/>
<protein>
    <submittedName>
        <fullName evidence="2">Acetyltransferase</fullName>
    </submittedName>
</protein>
<organism evidence="2 3">
    <name type="scientific">Viridibacillus arvi</name>
    <dbReference type="NCBI Taxonomy" id="263475"/>
    <lineage>
        <taxon>Bacteria</taxon>
        <taxon>Bacillati</taxon>
        <taxon>Bacillota</taxon>
        <taxon>Bacilli</taxon>
        <taxon>Bacillales</taxon>
        <taxon>Caryophanaceae</taxon>
        <taxon>Viridibacillus</taxon>
    </lineage>
</organism>
<dbReference type="PATRIC" id="fig|263475.3.peg.919"/>
<dbReference type="Pfam" id="PF00583">
    <property type="entry name" value="Acetyltransf_1"/>
    <property type="match status" value="1"/>
</dbReference>
<dbReference type="GeneID" id="301135049"/>
<reference evidence="3" key="1">
    <citation type="submission" date="2015-08" db="EMBL/GenBank/DDBJ databases">
        <title>Fjat-10028 dsm 16317.</title>
        <authorList>
            <person name="Liu B."/>
            <person name="Wang J."/>
            <person name="Zhu Y."/>
            <person name="Liu G."/>
            <person name="Chen Q."/>
            <person name="Chen Z."/>
            <person name="Lan J."/>
            <person name="Che J."/>
            <person name="Ge C."/>
            <person name="Shi H."/>
            <person name="Pan Z."/>
            <person name="Liu X."/>
        </authorList>
    </citation>
    <scope>NUCLEOTIDE SEQUENCE [LARGE SCALE GENOMIC DNA]</scope>
    <source>
        <strain evidence="3">DSM 16317</strain>
    </source>
</reference>
<dbReference type="OrthoDB" id="65897at2"/>
<sequence length="152" mass="18114">MQYLKKMNGNEFNEYLLDKEKRFAETLAEHTFEVTEPSAVRAKKQLQEYLPNGFHTELHEFYNIVNENERYGYVWLKIDETKKSAFLYEIYIFDECRSKGIGTKVMEEIEEYLSLKEILYFKLHVFGTNCKAIKLYNTLGFQIAGINMYKTL</sequence>
<dbReference type="EMBL" id="LILB01000001">
    <property type="protein sequence ID" value="KOO51432.1"/>
    <property type="molecule type" value="Genomic_DNA"/>
</dbReference>
<dbReference type="Gene3D" id="3.40.630.30">
    <property type="match status" value="1"/>
</dbReference>
<keyword evidence="2" id="KW-0808">Transferase</keyword>
<dbReference type="Proteomes" id="UP000036867">
    <property type="component" value="Unassembled WGS sequence"/>
</dbReference>
<keyword evidence="3" id="KW-1185">Reference proteome</keyword>
<accession>A0A0M0LKK0</accession>
<gene>
    <name evidence="2" type="ORF">AMD00_02840</name>
</gene>
<dbReference type="InterPro" id="IPR000182">
    <property type="entry name" value="GNAT_dom"/>
</dbReference>
<dbReference type="PANTHER" id="PTHR43259:SF1">
    <property type="entry name" value="N-ACETYLTRANSFERASE DOMAIN-CONTAINING PROTEIN"/>
    <property type="match status" value="1"/>
</dbReference>